<comment type="caution">
    <text evidence="3">The sequence shown here is derived from an EMBL/GenBank/DDBJ whole genome shotgun (WGS) entry which is preliminary data.</text>
</comment>
<sequence>MNFPVQLSFLFVLFMSMSQACHGQDKANESVYFTEVTQTHLPIDPKTHALDVALADVNSDGLLDIILALEKEPNRLYINLGEGKFEWKKDVFKKASHDSEHVRLADFNQDGFVDVIIVAEDDQQHEYYLGRGDGTFEDVSDRLLAKSEGNGLDVGDVNGDGFVDIVIGNTGDAPANFLWLNNPQKPGYFIDASKDLPAHTDFTQSLKLLDLDGDGDLDMAVGNEGPPSRLYFNDGKGVFTEREVALQTKEPIHTREVISLDANGDGLLDLFYANLTSNGGKTERDPTGRLFINQGDGKFIDETAQRIPSYTFSTYAAHVFDYDQDGDVDIILSVLKIPPFEAYQMQALRNNGEGQFEWATEEVIPKTTVERAWGIATGDVNGDGKTDMVVGAWGGQVRLLLGK</sequence>
<gene>
    <name evidence="3" type="ORF">GQF63_15235</name>
</gene>
<dbReference type="Proteomes" id="UP000435036">
    <property type="component" value="Unassembled WGS sequence"/>
</dbReference>
<keyword evidence="4" id="KW-1185">Reference proteome</keyword>
<dbReference type="PANTHER" id="PTHR46580">
    <property type="entry name" value="SENSOR KINASE-RELATED"/>
    <property type="match status" value="1"/>
</dbReference>
<evidence type="ECO:0000313" key="3">
    <source>
        <dbReference type="EMBL" id="MVZ63379.1"/>
    </source>
</evidence>
<protein>
    <submittedName>
        <fullName evidence="3">VCBS repeat-containing protein</fullName>
    </submittedName>
</protein>
<dbReference type="Pfam" id="PF13517">
    <property type="entry name" value="FG-GAP_3"/>
    <property type="match status" value="3"/>
</dbReference>
<dbReference type="OrthoDB" id="974255at2"/>
<dbReference type="SUPFAM" id="SSF69318">
    <property type="entry name" value="Integrin alpha N-terminal domain"/>
    <property type="match status" value="1"/>
</dbReference>
<dbReference type="EMBL" id="WSQA01000012">
    <property type="protein sequence ID" value="MVZ63379.1"/>
    <property type="molecule type" value="Genomic_DNA"/>
</dbReference>
<dbReference type="RefSeq" id="WP_160370096.1">
    <property type="nucleotide sequence ID" value="NZ_WSQA01000012.1"/>
</dbReference>
<dbReference type="Gene3D" id="2.130.10.130">
    <property type="entry name" value="Integrin alpha, N-terminal"/>
    <property type="match status" value="2"/>
</dbReference>
<dbReference type="PANTHER" id="PTHR46580:SF4">
    <property type="entry name" value="ATP_GTP-BINDING PROTEIN"/>
    <property type="match status" value="1"/>
</dbReference>
<reference evidence="3 4" key="1">
    <citation type="submission" date="2019-12" db="EMBL/GenBank/DDBJ databases">
        <authorList>
            <person name="Dong K."/>
        </authorList>
    </citation>
    <scope>NUCLEOTIDE SEQUENCE [LARGE SCALE GENOMIC DNA]</scope>
    <source>
        <strain evidence="3 4">JCM 31225</strain>
    </source>
</reference>
<feature type="chain" id="PRO_5026905820" evidence="2">
    <location>
        <begin position="21"/>
        <end position="403"/>
    </location>
</feature>
<keyword evidence="1 2" id="KW-0732">Signal</keyword>
<accession>A0A6N8L2X1</accession>
<dbReference type="AlphaFoldDB" id="A0A6N8L2X1"/>
<organism evidence="3 4">
    <name type="scientific">Sphingobacterium humi</name>
    <dbReference type="NCBI Taxonomy" id="1796905"/>
    <lineage>
        <taxon>Bacteria</taxon>
        <taxon>Pseudomonadati</taxon>
        <taxon>Bacteroidota</taxon>
        <taxon>Sphingobacteriia</taxon>
        <taxon>Sphingobacteriales</taxon>
        <taxon>Sphingobacteriaceae</taxon>
        <taxon>Sphingobacterium</taxon>
    </lineage>
</organism>
<dbReference type="InterPro" id="IPR028994">
    <property type="entry name" value="Integrin_alpha_N"/>
</dbReference>
<dbReference type="InterPro" id="IPR013517">
    <property type="entry name" value="FG-GAP"/>
</dbReference>
<evidence type="ECO:0000256" key="2">
    <source>
        <dbReference type="SAM" id="SignalP"/>
    </source>
</evidence>
<proteinExistence type="predicted"/>
<name>A0A6N8L2X1_9SPHI</name>
<evidence type="ECO:0000256" key="1">
    <source>
        <dbReference type="ARBA" id="ARBA00022729"/>
    </source>
</evidence>
<feature type="signal peptide" evidence="2">
    <location>
        <begin position="1"/>
        <end position="20"/>
    </location>
</feature>
<evidence type="ECO:0000313" key="4">
    <source>
        <dbReference type="Proteomes" id="UP000435036"/>
    </source>
</evidence>